<gene>
    <name evidence="2" type="ORF">g.49000</name>
    <name evidence="3" type="ORF">g.49001</name>
</gene>
<dbReference type="Pfam" id="PF16013">
    <property type="entry name" value="DUF4781"/>
    <property type="match status" value="1"/>
</dbReference>
<dbReference type="PANTHER" id="PTHR21115:SF0">
    <property type="entry name" value="GH06117P-RELATED"/>
    <property type="match status" value="1"/>
</dbReference>
<accession>A0A1B6HP59</accession>
<dbReference type="EMBL" id="GECU01031232">
    <property type="protein sequence ID" value="JAS76474.1"/>
    <property type="molecule type" value="Transcribed_RNA"/>
</dbReference>
<sequence>MEEVDWKSLALESQLQFYEILGSRPYDEIGKSDLFLLKKKVGFATCGSPSELPNCSNYNTGYNEDQLDHIKSVCDQIIKKSDHDPIRFACTKLILYHKRQVCDSSVFRIIQKSGNIFIDAHARVYENWDHFMEKNVLPDCEYCYPVNGEYNCENDCLIGFAYSPAKKIVSKTASCLDTVGSVASVAAASVFAASLCVSIAPVVITAAGTTAVCTGVYSVSRNVCNLYDRKKHDQSIALSDKESRSSWISLASSAVGVVTFGAITKAKSVVESGKSLTKLSLFGLEALNATSVVFSGYGFVENFIICSKKYKKGTLTKKDVFDLSCELLFLFNAIASAKSTRQLLNNMSAVATETPVNQKKLTKTQKRNLQKRAAKRRAKGLVSVKPNESSSTGIKTTLQLLLFEAVKSYSPRIEDILYFFQSIGHDIACWKRNEMSNFALFTNLSRKLVHLYDKYKHEIAEVFMKVVKYTSVTLDKVKRDIHIWCEKASEEIRAIFCTKVINIEDQLEVIINDAESDIIALQDSLKIECSSSSPETNREEYDDMDDTNLSQEAQNLLSRCGDVLESSSWSCKDLEEFGNLLDAVKFTVVNEFKNKVATYKKALEAAKFVSGDGFDLNKYHCKLNISESVGQHLFNETLRDLTDDNLIYKCKDFLRKIEARPTPVWEGVSEGMFLYFGPHGSGDLSDFELLSIVGKVVKIPLCNKTCNLLKNENVALIEINDNPDMKIVCCRMTEENTASVVIMVIK</sequence>
<evidence type="ECO:0000259" key="1">
    <source>
        <dbReference type="Pfam" id="PF16013"/>
    </source>
</evidence>
<dbReference type="AlphaFoldDB" id="A0A1B6HP59"/>
<evidence type="ECO:0000313" key="3">
    <source>
        <dbReference type="EMBL" id="JAS76474.1"/>
    </source>
</evidence>
<name>A0A1B6HP59_9HEMI</name>
<protein>
    <recommendedName>
        <fullName evidence="1">DUF4781 domain-containing protein</fullName>
    </recommendedName>
</protein>
<feature type="domain" description="DUF4781" evidence="1">
    <location>
        <begin position="112"/>
        <end position="375"/>
    </location>
</feature>
<dbReference type="EMBL" id="GECU01037752">
    <property type="protein sequence ID" value="JAS69954.1"/>
    <property type="molecule type" value="Transcribed_RNA"/>
</dbReference>
<proteinExistence type="predicted"/>
<reference evidence="3" key="1">
    <citation type="submission" date="2015-11" db="EMBL/GenBank/DDBJ databases">
        <title>De novo transcriptome assembly of four potential Pierce s Disease insect vectors from Arizona vineyards.</title>
        <authorList>
            <person name="Tassone E.E."/>
        </authorList>
    </citation>
    <scope>NUCLEOTIDE SEQUENCE</scope>
</reference>
<evidence type="ECO:0000313" key="2">
    <source>
        <dbReference type="EMBL" id="JAS69954.1"/>
    </source>
</evidence>
<dbReference type="PANTHER" id="PTHR21115">
    <property type="entry name" value="GH06117P-RELATED"/>
    <property type="match status" value="1"/>
</dbReference>
<organism evidence="3">
    <name type="scientific">Homalodisca liturata</name>
    <dbReference type="NCBI Taxonomy" id="320908"/>
    <lineage>
        <taxon>Eukaryota</taxon>
        <taxon>Metazoa</taxon>
        <taxon>Ecdysozoa</taxon>
        <taxon>Arthropoda</taxon>
        <taxon>Hexapoda</taxon>
        <taxon>Insecta</taxon>
        <taxon>Pterygota</taxon>
        <taxon>Neoptera</taxon>
        <taxon>Paraneoptera</taxon>
        <taxon>Hemiptera</taxon>
        <taxon>Auchenorrhyncha</taxon>
        <taxon>Membracoidea</taxon>
        <taxon>Cicadellidae</taxon>
        <taxon>Cicadellinae</taxon>
        <taxon>Proconiini</taxon>
        <taxon>Homalodisca</taxon>
    </lineage>
</organism>
<dbReference type="InterPro" id="IPR031962">
    <property type="entry name" value="DUF4781"/>
</dbReference>